<dbReference type="SUPFAM" id="SSF51338">
    <property type="entry name" value="Composite domain of metallo-dependent hydrolases"/>
    <property type="match status" value="1"/>
</dbReference>
<dbReference type="HOGENOM" id="CLU_012358_2_3_11"/>
<dbReference type="AlphaFoldDB" id="W5TNP3"/>
<dbReference type="PANTHER" id="PTHR43794">
    <property type="entry name" value="AMINOHYDROLASE SSNA-RELATED"/>
    <property type="match status" value="1"/>
</dbReference>
<sequence length="486" mass="51714">MSGNKTLITGGHVITMDPALGDLAGGAVLIEDDHILTVTRDAAELDTVDAERIDATGGYVLPGMIDSHRHTWLALLRGISGDQSLLEFLATTFYGIGAKMTAEDLATACRVGALEALDAGVTTIFDCCDCVNTPEHAEANVEALRASGIRSVYAYGMQRYDYEPPAFTAHAQRLADAARLRGHLFAAADDMSRMGILYSDFGTVPFDATAAEIRLARELGVFGASHTGAATTSILLRGLRELHDHGLLLPGHLHVHVNGLNAQEWQLLADSGAVVTTSPETELQMGMGMLPLRPALDHGMAPGVGTDSIICGSGDLFSAMRLGLQHQRCMDAAPVHAGGTMPLTVDLGVRDALTWATHNGAHIVGMDNRLGALTSGYKADVIVVKPRWNLVRSSYPAASVVLQSTAADVDTVLVNGIVRKRDGRLTGVDLDALRKQADTTLDRIETAAATLPVYSTADLRDWYGQAERTATAYYARAYPDALTAQV</sequence>
<proteinExistence type="predicted"/>
<dbReference type="Proteomes" id="UP000019150">
    <property type="component" value="Chromosome"/>
</dbReference>
<dbReference type="KEGG" id="nno:NONO_c62090"/>
<organism evidence="3 4">
    <name type="scientific">Nocardia nova SH22a</name>
    <dbReference type="NCBI Taxonomy" id="1415166"/>
    <lineage>
        <taxon>Bacteria</taxon>
        <taxon>Bacillati</taxon>
        <taxon>Actinomycetota</taxon>
        <taxon>Actinomycetes</taxon>
        <taxon>Mycobacteriales</taxon>
        <taxon>Nocardiaceae</taxon>
        <taxon>Nocardia</taxon>
    </lineage>
</organism>
<protein>
    <submittedName>
        <fullName evidence="3">Amidohydrolase family protein</fullName>
    </submittedName>
</protein>
<dbReference type="InterPro" id="IPR011059">
    <property type="entry name" value="Metal-dep_hydrolase_composite"/>
</dbReference>
<dbReference type="eggNOG" id="COG0402">
    <property type="taxonomic scope" value="Bacteria"/>
</dbReference>
<dbReference type="Pfam" id="PF01979">
    <property type="entry name" value="Amidohydro_1"/>
    <property type="match status" value="1"/>
</dbReference>
<dbReference type="InterPro" id="IPR050287">
    <property type="entry name" value="MTA/SAH_deaminase"/>
</dbReference>
<feature type="domain" description="Amidohydrolase-related" evidence="2">
    <location>
        <begin position="59"/>
        <end position="417"/>
    </location>
</feature>
<dbReference type="Gene3D" id="2.30.40.10">
    <property type="entry name" value="Urease, subunit C, domain 1"/>
    <property type="match status" value="1"/>
</dbReference>
<dbReference type="EMBL" id="CP006850">
    <property type="protein sequence ID" value="AHH20980.1"/>
    <property type="molecule type" value="Genomic_DNA"/>
</dbReference>
<accession>W5TNP3</accession>
<dbReference type="InterPro" id="IPR032466">
    <property type="entry name" value="Metal_Hydrolase"/>
</dbReference>
<dbReference type="PANTHER" id="PTHR43794:SF11">
    <property type="entry name" value="AMIDOHYDROLASE-RELATED DOMAIN-CONTAINING PROTEIN"/>
    <property type="match status" value="1"/>
</dbReference>
<keyword evidence="1 3" id="KW-0378">Hydrolase</keyword>
<evidence type="ECO:0000259" key="2">
    <source>
        <dbReference type="Pfam" id="PF01979"/>
    </source>
</evidence>
<keyword evidence="4" id="KW-1185">Reference proteome</keyword>
<dbReference type="GO" id="GO:0016810">
    <property type="term" value="F:hydrolase activity, acting on carbon-nitrogen (but not peptide) bonds"/>
    <property type="evidence" value="ECO:0007669"/>
    <property type="project" value="InterPro"/>
</dbReference>
<evidence type="ECO:0000313" key="4">
    <source>
        <dbReference type="Proteomes" id="UP000019150"/>
    </source>
</evidence>
<dbReference type="InterPro" id="IPR006680">
    <property type="entry name" value="Amidohydro-rel"/>
</dbReference>
<dbReference type="OrthoDB" id="3189065at2"/>
<dbReference type="NCBIfam" id="NF006056">
    <property type="entry name" value="PRK08204.1"/>
    <property type="match status" value="1"/>
</dbReference>
<evidence type="ECO:0000313" key="3">
    <source>
        <dbReference type="EMBL" id="AHH20980.1"/>
    </source>
</evidence>
<dbReference type="RefSeq" id="WP_025352318.1">
    <property type="nucleotide sequence ID" value="NZ_CP006850.1"/>
</dbReference>
<reference evidence="3 4" key="1">
    <citation type="journal article" date="2014" name="Appl. Environ. Microbiol.">
        <title>Insights into the Microbial Degradation of Rubber and Gutta-Percha by Analysis of the Complete Genome of Nocardia nova SH22a.</title>
        <authorList>
            <person name="Luo Q."/>
            <person name="Hiessl S."/>
            <person name="Poehlein A."/>
            <person name="Daniel R."/>
            <person name="Steinbuchel A."/>
        </authorList>
    </citation>
    <scope>NUCLEOTIDE SEQUENCE [LARGE SCALE GENOMIC DNA]</scope>
    <source>
        <strain evidence="3">SH22a</strain>
    </source>
</reference>
<dbReference type="PATRIC" id="fig|1415166.3.peg.6386"/>
<dbReference type="STRING" id="1415166.NONO_c62090"/>
<gene>
    <name evidence="3" type="ORF">NONO_c62090</name>
</gene>
<name>W5TNP3_9NOCA</name>
<evidence type="ECO:0000256" key="1">
    <source>
        <dbReference type="ARBA" id="ARBA00022801"/>
    </source>
</evidence>
<dbReference type="Gene3D" id="3.20.20.140">
    <property type="entry name" value="Metal-dependent hydrolases"/>
    <property type="match status" value="1"/>
</dbReference>
<dbReference type="SUPFAM" id="SSF51556">
    <property type="entry name" value="Metallo-dependent hydrolases"/>
    <property type="match status" value="1"/>
</dbReference>